<organism evidence="3 4">
    <name type="scientific">Dendrobium thyrsiflorum</name>
    <name type="common">Pinecone-like raceme dendrobium</name>
    <name type="synonym">Orchid</name>
    <dbReference type="NCBI Taxonomy" id="117978"/>
    <lineage>
        <taxon>Eukaryota</taxon>
        <taxon>Viridiplantae</taxon>
        <taxon>Streptophyta</taxon>
        <taxon>Embryophyta</taxon>
        <taxon>Tracheophyta</taxon>
        <taxon>Spermatophyta</taxon>
        <taxon>Magnoliopsida</taxon>
        <taxon>Liliopsida</taxon>
        <taxon>Asparagales</taxon>
        <taxon>Orchidaceae</taxon>
        <taxon>Epidendroideae</taxon>
        <taxon>Malaxideae</taxon>
        <taxon>Dendrobiinae</taxon>
        <taxon>Dendrobium</taxon>
    </lineage>
</organism>
<gene>
    <name evidence="3" type="ORF">M5K25_017850</name>
</gene>
<evidence type="ECO:0000313" key="3">
    <source>
        <dbReference type="EMBL" id="KAL0911914.1"/>
    </source>
</evidence>
<keyword evidence="4" id="KW-1185">Reference proteome</keyword>
<feature type="transmembrane region" description="Helical" evidence="1">
    <location>
        <begin position="88"/>
        <end position="113"/>
    </location>
</feature>
<evidence type="ECO:0000313" key="4">
    <source>
        <dbReference type="Proteomes" id="UP001552299"/>
    </source>
</evidence>
<dbReference type="EMBL" id="JANQDX010000014">
    <property type="protein sequence ID" value="KAL0911914.1"/>
    <property type="molecule type" value="Genomic_DNA"/>
</dbReference>
<accession>A0ABD0UGM5</accession>
<sequence>MIKKFFFNLKLIGDFSVTLLDQWHVMIKLTNGKDYFRKMFYEIDQMVSFFDISKESPSFLFGFNSLIFDLNCSLIVSCKGYIHYLVIPYAFSLVPLVTLVGVLWVLVFGAFLAGYCRFASPLEFALIDKFPNYRPALNLIRKYFFNLKLSSDFLITLLDPRHVLIKLANDMDYSIVFFHNFYFVNNCFMKLIKWSPFTNIQPHLLSPCILHSFGSLFGHPLKIDNTMSNGSHPLAARVLVELDITKRYPESVSKEIRGSISFSMYMQNIEIKLTKEILYIPNNIEINGITIILPVDQYDYVKI</sequence>
<dbReference type="AlphaFoldDB" id="A0ABD0UGM5"/>
<keyword evidence="1" id="KW-1133">Transmembrane helix</keyword>
<dbReference type="InterPro" id="IPR040256">
    <property type="entry name" value="At4g02000-like"/>
</dbReference>
<feature type="domain" description="DUF4283" evidence="2">
    <location>
        <begin position="122"/>
        <end position="201"/>
    </location>
</feature>
<dbReference type="PANTHER" id="PTHR31286:SF179">
    <property type="entry name" value="RNASE H TYPE-1 DOMAIN-CONTAINING PROTEIN"/>
    <property type="match status" value="1"/>
</dbReference>
<dbReference type="PANTHER" id="PTHR31286">
    <property type="entry name" value="GLYCINE-RICH CELL WALL STRUCTURAL PROTEIN 1.8-LIKE"/>
    <property type="match status" value="1"/>
</dbReference>
<evidence type="ECO:0000259" key="2">
    <source>
        <dbReference type="Pfam" id="PF14111"/>
    </source>
</evidence>
<name>A0ABD0UGM5_DENTH</name>
<comment type="caution">
    <text evidence="3">The sequence shown here is derived from an EMBL/GenBank/DDBJ whole genome shotgun (WGS) entry which is preliminary data.</text>
</comment>
<proteinExistence type="predicted"/>
<dbReference type="InterPro" id="IPR025558">
    <property type="entry name" value="DUF4283"/>
</dbReference>
<dbReference type="Pfam" id="PF14111">
    <property type="entry name" value="DUF4283"/>
    <property type="match status" value="1"/>
</dbReference>
<protein>
    <recommendedName>
        <fullName evidence="2">DUF4283 domain-containing protein</fullName>
    </recommendedName>
</protein>
<keyword evidence="1" id="KW-0812">Transmembrane</keyword>
<evidence type="ECO:0000256" key="1">
    <source>
        <dbReference type="SAM" id="Phobius"/>
    </source>
</evidence>
<keyword evidence="1" id="KW-0472">Membrane</keyword>
<reference evidence="3 4" key="1">
    <citation type="journal article" date="2024" name="Plant Biotechnol. J.">
        <title>Dendrobium thyrsiflorum genome and its molecular insights into genes involved in important horticultural traits.</title>
        <authorList>
            <person name="Chen B."/>
            <person name="Wang J.Y."/>
            <person name="Zheng P.J."/>
            <person name="Li K.L."/>
            <person name="Liang Y.M."/>
            <person name="Chen X.F."/>
            <person name="Zhang C."/>
            <person name="Zhao X."/>
            <person name="He X."/>
            <person name="Zhang G.Q."/>
            <person name="Liu Z.J."/>
            <person name="Xu Q."/>
        </authorList>
    </citation>
    <scope>NUCLEOTIDE SEQUENCE [LARGE SCALE GENOMIC DNA]</scope>
    <source>
        <strain evidence="3">GZMU011</strain>
    </source>
</reference>
<dbReference type="Proteomes" id="UP001552299">
    <property type="component" value="Unassembled WGS sequence"/>
</dbReference>